<keyword evidence="2 5" id="KW-0812">Transmembrane</keyword>
<comment type="subcellular location">
    <subcellularLocation>
        <location evidence="1">Membrane</location>
        <topology evidence="1">Multi-pass membrane protein</topology>
    </subcellularLocation>
</comment>
<evidence type="ECO:0000256" key="5">
    <source>
        <dbReference type="SAM" id="Phobius"/>
    </source>
</evidence>
<reference evidence="6 7" key="1">
    <citation type="submission" date="2013-03" db="EMBL/GenBank/DDBJ databases">
        <title>The Genome Sequence of Exophiala aquamarina CBS 119918.</title>
        <authorList>
            <consortium name="The Broad Institute Genomics Platform"/>
            <person name="Cuomo C."/>
            <person name="de Hoog S."/>
            <person name="Gorbushina A."/>
            <person name="Walker B."/>
            <person name="Young S.K."/>
            <person name="Zeng Q."/>
            <person name="Gargeya S."/>
            <person name="Fitzgerald M."/>
            <person name="Haas B."/>
            <person name="Abouelleil A."/>
            <person name="Allen A.W."/>
            <person name="Alvarado L."/>
            <person name="Arachchi H.M."/>
            <person name="Berlin A.M."/>
            <person name="Chapman S.B."/>
            <person name="Gainer-Dewar J."/>
            <person name="Goldberg J."/>
            <person name="Griggs A."/>
            <person name="Gujja S."/>
            <person name="Hansen M."/>
            <person name="Howarth C."/>
            <person name="Imamovic A."/>
            <person name="Ireland A."/>
            <person name="Larimer J."/>
            <person name="McCowan C."/>
            <person name="Murphy C."/>
            <person name="Pearson M."/>
            <person name="Poon T.W."/>
            <person name="Priest M."/>
            <person name="Roberts A."/>
            <person name="Saif S."/>
            <person name="Shea T."/>
            <person name="Sisk P."/>
            <person name="Sykes S."/>
            <person name="Wortman J."/>
            <person name="Nusbaum C."/>
            <person name="Birren B."/>
        </authorList>
    </citation>
    <scope>NUCLEOTIDE SEQUENCE [LARGE SCALE GENOMIC DNA]</scope>
    <source>
        <strain evidence="6 7">CBS 119918</strain>
    </source>
</reference>
<evidence type="ECO:0000313" key="7">
    <source>
        <dbReference type="Proteomes" id="UP000027920"/>
    </source>
</evidence>
<dbReference type="PANTHER" id="PTHR31465">
    <property type="entry name" value="PROTEIN RTA1-RELATED"/>
    <property type="match status" value="1"/>
</dbReference>
<evidence type="ECO:0008006" key="8">
    <source>
        <dbReference type="Google" id="ProtNLM"/>
    </source>
</evidence>
<feature type="transmembrane region" description="Helical" evidence="5">
    <location>
        <begin position="94"/>
        <end position="117"/>
    </location>
</feature>
<feature type="transmembrane region" description="Helical" evidence="5">
    <location>
        <begin position="25"/>
        <end position="57"/>
    </location>
</feature>
<dbReference type="PANTHER" id="PTHR31465:SF1">
    <property type="entry name" value="PROTEIN RTA1-RELATED"/>
    <property type="match status" value="1"/>
</dbReference>
<evidence type="ECO:0000256" key="1">
    <source>
        <dbReference type="ARBA" id="ARBA00004141"/>
    </source>
</evidence>
<dbReference type="STRING" id="1182545.A0A072PGV8"/>
<evidence type="ECO:0000313" key="6">
    <source>
        <dbReference type="EMBL" id="KEF59329.1"/>
    </source>
</evidence>
<gene>
    <name evidence="6" type="ORF">A1O9_04173</name>
</gene>
<dbReference type="GO" id="GO:0016020">
    <property type="term" value="C:membrane"/>
    <property type="evidence" value="ECO:0007669"/>
    <property type="project" value="UniProtKB-SubCell"/>
</dbReference>
<accession>A0A072PGV8</accession>
<dbReference type="Pfam" id="PF04479">
    <property type="entry name" value="RTA1"/>
    <property type="match status" value="2"/>
</dbReference>
<protein>
    <recommendedName>
        <fullName evidence="8">RTA1 like protein</fullName>
    </recommendedName>
</protein>
<feature type="transmembrane region" description="Helical" evidence="5">
    <location>
        <begin position="63"/>
        <end position="82"/>
    </location>
</feature>
<dbReference type="AlphaFoldDB" id="A0A072PGV8"/>
<sequence>MGGTDCSPVTGYIDPNWPRPGSSDYVCIIIVGYIPSFGLEVTAVALFTLALGLHLWFQLWYRPWFFSTVPVGTVMEIVGYVFRILASKLNPYAVSYFVGQYFCIAVAPVSYLAAIYAFLSVMITRAGHKYAPAPPRFILWTFSVCDIIATVVQVLVLASSAPRTPMEKTPTAQITSYWGTFIYKAQNALGPRLRVFAIATFIATVAMYVRTIIRLVETAEGLLKFLSTHEAIFACLEFLPILAAVFMFIVFHPGKCLAPARTAGKERDPFLPLSNT</sequence>
<dbReference type="HOGENOM" id="CLU_033465_6_2_1"/>
<dbReference type="VEuPathDB" id="FungiDB:A1O9_04173"/>
<feature type="transmembrane region" description="Helical" evidence="5">
    <location>
        <begin position="137"/>
        <end position="158"/>
    </location>
</feature>
<evidence type="ECO:0000256" key="4">
    <source>
        <dbReference type="ARBA" id="ARBA00023136"/>
    </source>
</evidence>
<dbReference type="EMBL" id="AMGV01000003">
    <property type="protein sequence ID" value="KEF59329.1"/>
    <property type="molecule type" value="Genomic_DNA"/>
</dbReference>
<dbReference type="GeneID" id="25279106"/>
<evidence type="ECO:0000256" key="2">
    <source>
        <dbReference type="ARBA" id="ARBA00022692"/>
    </source>
</evidence>
<keyword evidence="3 5" id="KW-1133">Transmembrane helix</keyword>
<evidence type="ECO:0000256" key="3">
    <source>
        <dbReference type="ARBA" id="ARBA00022989"/>
    </source>
</evidence>
<keyword evidence="4 5" id="KW-0472">Membrane</keyword>
<dbReference type="OrthoDB" id="4521223at2759"/>
<dbReference type="InterPro" id="IPR007568">
    <property type="entry name" value="RTA1"/>
</dbReference>
<feature type="transmembrane region" description="Helical" evidence="5">
    <location>
        <begin position="193"/>
        <end position="211"/>
    </location>
</feature>
<proteinExistence type="predicted"/>
<dbReference type="Proteomes" id="UP000027920">
    <property type="component" value="Unassembled WGS sequence"/>
</dbReference>
<keyword evidence="7" id="KW-1185">Reference proteome</keyword>
<feature type="transmembrane region" description="Helical" evidence="5">
    <location>
        <begin position="231"/>
        <end position="251"/>
    </location>
</feature>
<dbReference type="RefSeq" id="XP_013261919.1">
    <property type="nucleotide sequence ID" value="XM_013406465.1"/>
</dbReference>
<name>A0A072PGV8_9EURO</name>
<organism evidence="6 7">
    <name type="scientific">Exophiala aquamarina CBS 119918</name>
    <dbReference type="NCBI Taxonomy" id="1182545"/>
    <lineage>
        <taxon>Eukaryota</taxon>
        <taxon>Fungi</taxon>
        <taxon>Dikarya</taxon>
        <taxon>Ascomycota</taxon>
        <taxon>Pezizomycotina</taxon>
        <taxon>Eurotiomycetes</taxon>
        <taxon>Chaetothyriomycetidae</taxon>
        <taxon>Chaetothyriales</taxon>
        <taxon>Herpotrichiellaceae</taxon>
        <taxon>Exophiala</taxon>
    </lineage>
</organism>
<comment type="caution">
    <text evidence="6">The sequence shown here is derived from an EMBL/GenBank/DDBJ whole genome shotgun (WGS) entry which is preliminary data.</text>
</comment>